<dbReference type="Proteomes" id="UP000678228">
    <property type="component" value="Unassembled WGS sequence"/>
</dbReference>
<accession>A0A940WTD2</accession>
<sequence>MKRSGWVLLTKLRAEEEMKEPEQIKEEYEDLEFQLFRMQQNMKEIAKQQQVLGIEQTKDEKWVIVSLVDDGYSCKILLNECESAYRGNWDFMIQAKYDDPSTIFIGDIKGEENKGFGSICMDYLKEHALDQNIRCIKGDLAKRDWDHLDRLIHFYEKHDFDIVVNEAEQSGEIYWNPPY</sequence>
<evidence type="ECO:0000313" key="2">
    <source>
        <dbReference type="Proteomes" id="UP000678228"/>
    </source>
</evidence>
<gene>
    <name evidence="1" type="ORF">J7W16_03995</name>
</gene>
<reference evidence="1" key="1">
    <citation type="submission" date="2021-03" db="EMBL/GenBank/DDBJ databases">
        <title>Bacillus suaedae sp. nov., isolated from Suaeda aralocaspica.</title>
        <authorList>
            <person name="Lei R.F.R."/>
        </authorList>
    </citation>
    <scope>NUCLEOTIDE SEQUENCE</scope>
    <source>
        <strain evidence="1">YZJH907-2</strain>
    </source>
</reference>
<protein>
    <submittedName>
        <fullName evidence="1">Uncharacterized protein</fullName>
    </submittedName>
</protein>
<dbReference type="EMBL" id="JAGKSQ010000002">
    <property type="protein sequence ID" value="MBP3950282.1"/>
    <property type="molecule type" value="Genomic_DNA"/>
</dbReference>
<organism evidence="1 2">
    <name type="scientific">Halalkalibacter suaedae</name>
    <dbReference type="NCBI Taxonomy" id="2822140"/>
    <lineage>
        <taxon>Bacteria</taxon>
        <taxon>Bacillati</taxon>
        <taxon>Bacillota</taxon>
        <taxon>Bacilli</taxon>
        <taxon>Bacillales</taxon>
        <taxon>Bacillaceae</taxon>
        <taxon>Halalkalibacter</taxon>
    </lineage>
</organism>
<proteinExistence type="predicted"/>
<dbReference type="AlphaFoldDB" id="A0A940WTD2"/>
<comment type="caution">
    <text evidence="1">The sequence shown here is derived from an EMBL/GenBank/DDBJ whole genome shotgun (WGS) entry which is preliminary data.</text>
</comment>
<evidence type="ECO:0000313" key="1">
    <source>
        <dbReference type="EMBL" id="MBP3950282.1"/>
    </source>
</evidence>
<name>A0A940WTD2_9BACI</name>
<keyword evidence="2" id="KW-1185">Reference proteome</keyword>